<dbReference type="InterPro" id="IPR052072">
    <property type="entry name" value="Vascular_dev_regulator"/>
</dbReference>
<feature type="transmembrane region" description="Helical" evidence="13">
    <location>
        <begin position="126"/>
        <end position="142"/>
    </location>
</feature>
<feature type="binding site" evidence="11">
    <location>
        <position position="76"/>
    </location>
    <ligand>
        <name>Zn(2+)</name>
        <dbReference type="ChEBI" id="CHEBI:29105"/>
    </ligand>
</feature>
<evidence type="ECO:0000313" key="18">
    <source>
        <dbReference type="Proteomes" id="UP001497482"/>
    </source>
</evidence>
<evidence type="ECO:0000259" key="14">
    <source>
        <dbReference type="PROSITE" id="PS50106"/>
    </source>
</evidence>
<dbReference type="Gene3D" id="3.10.20.90">
    <property type="entry name" value="Phosphatidylinositol 3-kinase Catalytic Subunit, Chain A, domain 1"/>
    <property type="match status" value="1"/>
</dbReference>
<keyword evidence="3" id="KW-0217">Developmental protein</keyword>
<feature type="region of interest" description="Disordered" evidence="12">
    <location>
        <begin position="250"/>
        <end position="282"/>
    </location>
</feature>
<dbReference type="CDD" id="cd06690">
    <property type="entry name" value="PDZ_Radil-like"/>
    <property type="match status" value="1"/>
</dbReference>
<keyword evidence="5" id="KW-0130">Cell adhesion</keyword>
<feature type="region of interest" description="Disordered" evidence="12">
    <location>
        <begin position="329"/>
        <end position="364"/>
    </location>
</feature>
<evidence type="ECO:0000259" key="15">
    <source>
        <dbReference type="PROSITE" id="PS50200"/>
    </source>
</evidence>
<reference evidence="17 18" key="1">
    <citation type="submission" date="2024-04" db="EMBL/GenBank/DDBJ databases">
        <authorList>
            <person name="Waldvogel A.-M."/>
            <person name="Schoenle A."/>
        </authorList>
    </citation>
    <scope>NUCLEOTIDE SEQUENCE [LARGE SCALE GENOMIC DNA]</scope>
</reference>
<keyword evidence="7 13" id="KW-0472">Membrane</keyword>
<feature type="transmembrane region" description="Helical" evidence="13">
    <location>
        <begin position="98"/>
        <end position="114"/>
    </location>
</feature>
<keyword evidence="11" id="KW-0862">Zinc</keyword>
<feature type="transmembrane region" description="Helical" evidence="13">
    <location>
        <begin position="203"/>
        <end position="224"/>
    </location>
</feature>
<dbReference type="SMART" id="SM01132">
    <property type="entry name" value="DIL"/>
    <property type="match status" value="1"/>
</dbReference>
<proteinExistence type="inferred from homology"/>
<dbReference type="InterPro" id="IPR001478">
    <property type="entry name" value="PDZ"/>
</dbReference>
<keyword evidence="6 13" id="KW-1133">Transmembrane helix</keyword>
<evidence type="ECO:0000256" key="3">
    <source>
        <dbReference type="ARBA" id="ARBA00022473"/>
    </source>
</evidence>
<dbReference type="FunFam" id="2.30.42.10:FF:000156">
    <property type="entry name" value="Ras-associating and dilute domain-containing protein"/>
    <property type="match status" value="1"/>
</dbReference>
<evidence type="ECO:0000256" key="4">
    <source>
        <dbReference type="ARBA" id="ARBA00022692"/>
    </source>
</evidence>
<dbReference type="InterPro" id="IPR036034">
    <property type="entry name" value="PDZ_sf"/>
</dbReference>
<evidence type="ECO:0000256" key="5">
    <source>
        <dbReference type="ARBA" id="ARBA00022889"/>
    </source>
</evidence>
<name>A0AAV2LFP5_KNICA</name>
<dbReference type="PROSITE" id="PS50200">
    <property type="entry name" value="RA"/>
    <property type="match status" value="1"/>
</dbReference>
<dbReference type="GO" id="GO:0007165">
    <property type="term" value="P:signal transduction"/>
    <property type="evidence" value="ECO:0007669"/>
    <property type="project" value="InterPro"/>
</dbReference>
<feature type="transmembrane region" description="Helical" evidence="13">
    <location>
        <begin position="59"/>
        <end position="78"/>
    </location>
</feature>
<feature type="binding site" evidence="11">
    <location>
        <position position="205"/>
    </location>
    <ligand>
        <name>Zn(2+)</name>
        <dbReference type="ChEBI" id="CHEBI:29105"/>
    </ligand>
</feature>
<dbReference type="Proteomes" id="UP001497482">
    <property type="component" value="Chromosome 3"/>
</dbReference>
<dbReference type="PANTHER" id="PTHR16027:SF3">
    <property type="entry name" value="RAS-ASSOCIATING AND DILUTE DOMAIN-CONTAINING PROTEIN"/>
    <property type="match status" value="1"/>
</dbReference>
<dbReference type="SMART" id="SM00314">
    <property type="entry name" value="RA"/>
    <property type="match status" value="1"/>
</dbReference>
<organism evidence="17 18">
    <name type="scientific">Knipowitschia caucasica</name>
    <name type="common">Caucasian dwarf goby</name>
    <name type="synonym">Pomatoschistus caucasicus</name>
    <dbReference type="NCBI Taxonomy" id="637954"/>
    <lineage>
        <taxon>Eukaryota</taxon>
        <taxon>Metazoa</taxon>
        <taxon>Chordata</taxon>
        <taxon>Craniata</taxon>
        <taxon>Vertebrata</taxon>
        <taxon>Euteleostomi</taxon>
        <taxon>Actinopterygii</taxon>
        <taxon>Neopterygii</taxon>
        <taxon>Teleostei</taxon>
        <taxon>Neoteleostei</taxon>
        <taxon>Acanthomorphata</taxon>
        <taxon>Gobiaria</taxon>
        <taxon>Gobiiformes</taxon>
        <taxon>Gobioidei</taxon>
        <taxon>Gobiidae</taxon>
        <taxon>Gobiinae</taxon>
        <taxon>Knipowitschia</taxon>
    </lineage>
</organism>
<feature type="transmembrane region" description="Helical" evidence="13">
    <location>
        <begin position="151"/>
        <end position="168"/>
    </location>
</feature>
<evidence type="ECO:0000256" key="8">
    <source>
        <dbReference type="ARBA" id="ARBA00057550"/>
    </source>
</evidence>
<keyword evidence="11" id="KW-0479">Metal-binding</keyword>
<dbReference type="GO" id="GO:0001755">
    <property type="term" value="P:neural crest cell migration"/>
    <property type="evidence" value="ECO:0007669"/>
    <property type="project" value="TreeGrafter"/>
</dbReference>
<accession>A0AAV2LFP5</accession>
<dbReference type="Gene3D" id="2.30.42.10">
    <property type="match status" value="1"/>
</dbReference>
<dbReference type="PROSITE" id="PS50106">
    <property type="entry name" value="PDZ"/>
    <property type="match status" value="1"/>
</dbReference>
<evidence type="ECO:0000313" key="17">
    <source>
        <dbReference type="EMBL" id="CAL1601202.1"/>
    </source>
</evidence>
<evidence type="ECO:0000256" key="12">
    <source>
        <dbReference type="SAM" id="MobiDB-lite"/>
    </source>
</evidence>
<dbReference type="SUPFAM" id="SSF49879">
    <property type="entry name" value="SMAD/FHA domain"/>
    <property type="match status" value="1"/>
</dbReference>
<feature type="compositionally biased region" description="Basic and acidic residues" evidence="12">
    <location>
        <begin position="581"/>
        <end position="595"/>
    </location>
</feature>
<dbReference type="InterPro" id="IPR000159">
    <property type="entry name" value="RA_dom"/>
</dbReference>
<dbReference type="EMBL" id="OZ035825">
    <property type="protein sequence ID" value="CAL1601202.1"/>
    <property type="molecule type" value="Genomic_DNA"/>
</dbReference>
<dbReference type="Pfam" id="PF00595">
    <property type="entry name" value="PDZ"/>
    <property type="match status" value="1"/>
</dbReference>
<dbReference type="PROSITE" id="PS51126">
    <property type="entry name" value="DILUTE"/>
    <property type="match status" value="1"/>
</dbReference>
<dbReference type="Pfam" id="PF00788">
    <property type="entry name" value="RA"/>
    <property type="match status" value="1"/>
</dbReference>
<dbReference type="InterPro" id="IPR005744">
    <property type="entry name" value="Hy-lIII"/>
</dbReference>
<dbReference type="Gene3D" id="2.60.200.20">
    <property type="match status" value="1"/>
</dbReference>
<evidence type="ECO:0000256" key="2">
    <source>
        <dbReference type="ARBA" id="ARBA00007018"/>
    </source>
</evidence>
<feature type="region of interest" description="Disordered" evidence="12">
    <location>
        <begin position="1236"/>
        <end position="1305"/>
    </location>
</feature>
<evidence type="ECO:0000256" key="13">
    <source>
        <dbReference type="SAM" id="Phobius"/>
    </source>
</evidence>
<feature type="domain" description="Dilute" evidence="16">
    <location>
        <begin position="911"/>
        <end position="1193"/>
    </location>
</feature>
<dbReference type="GO" id="GO:0016020">
    <property type="term" value="C:membrane"/>
    <property type="evidence" value="ECO:0007669"/>
    <property type="project" value="InterPro"/>
</dbReference>
<feature type="binding site" evidence="11">
    <location>
        <position position="201"/>
    </location>
    <ligand>
        <name>Zn(2+)</name>
        <dbReference type="ChEBI" id="CHEBI:29105"/>
    </ligand>
</feature>
<feature type="compositionally biased region" description="Basic and acidic residues" evidence="12">
    <location>
        <begin position="1274"/>
        <end position="1286"/>
    </location>
</feature>
<feature type="compositionally biased region" description="Basic and acidic residues" evidence="12">
    <location>
        <begin position="337"/>
        <end position="354"/>
    </location>
</feature>
<evidence type="ECO:0000256" key="7">
    <source>
        <dbReference type="ARBA" id="ARBA00023136"/>
    </source>
</evidence>
<feature type="transmembrane region" description="Helical" evidence="13">
    <location>
        <begin position="25"/>
        <end position="47"/>
    </location>
</feature>
<evidence type="ECO:0000256" key="1">
    <source>
        <dbReference type="ARBA" id="ARBA00004127"/>
    </source>
</evidence>
<keyword evidence="18" id="KW-1185">Reference proteome</keyword>
<keyword evidence="4 13" id="KW-0812">Transmembrane</keyword>
<evidence type="ECO:0000256" key="11">
    <source>
        <dbReference type="PIRSR" id="PIRSR604254-1"/>
    </source>
</evidence>
<dbReference type="SMART" id="SM00228">
    <property type="entry name" value="PDZ"/>
    <property type="match status" value="1"/>
</dbReference>
<feature type="region of interest" description="Disordered" evidence="12">
    <location>
        <begin position="566"/>
        <end position="602"/>
    </location>
</feature>
<dbReference type="PANTHER" id="PTHR16027">
    <property type="entry name" value="DILUTE DOMAIN-CONTAINING PROTEIN YPR089W"/>
    <property type="match status" value="1"/>
</dbReference>
<dbReference type="InterPro" id="IPR008984">
    <property type="entry name" value="SMAD_FHA_dom_sf"/>
</dbReference>
<dbReference type="CDD" id="cd15472">
    <property type="entry name" value="Myo5p-like_CBD_Rasip1"/>
    <property type="match status" value="1"/>
</dbReference>
<comment type="function">
    <text evidence="8">Downstream effector of Rap required for cell adhesion and migration of neural crest precursors during development.</text>
</comment>
<evidence type="ECO:0000256" key="6">
    <source>
        <dbReference type="ARBA" id="ARBA00022989"/>
    </source>
</evidence>
<evidence type="ECO:0000259" key="16">
    <source>
        <dbReference type="PROSITE" id="PS51126"/>
    </source>
</evidence>
<dbReference type="Pfam" id="PF03006">
    <property type="entry name" value="HlyIII"/>
    <property type="match status" value="1"/>
</dbReference>
<protein>
    <recommendedName>
        <fullName evidence="10">Ras-associating and dilute domain-containing protein</fullName>
    </recommendedName>
</protein>
<dbReference type="GO" id="GO:0046872">
    <property type="term" value="F:metal ion binding"/>
    <property type="evidence" value="ECO:0007669"/>
    <property type="project" value="UniProtKB-KW"/>
</dbReference>
<gene>
    <name evidence="17" type="ORF">KC01_LOCUS29215</name>
</gene>
<dbReference type="SUPFAM" id="SSF50156">
    <property type="entry name" value="PDZ domain-like"/>
    <property type="match status" value="1"/>
</dbReference>
<evidence type="ECO:0000256" key="10">
    <source>
        <dbReference type="ARBA" id="ARBA00073766"/>
    </source>
</evidence>
<feature type="domain" description="Ras-associating" evidence="15">
    <location>
        <begin position="365"/>
        <end position="472"/>
    </location>
</feature>
<dbReference type="InterPro" id="IPR004254">
    <property type="entry name" value="AdipoR/HlyIII-related"/>
</dbReference>
<sequence length="1481" mass="164991">MNLERFMNNRVPPHKRYQPTEYEHAANCATHALWIIPSLLGSSVLHFLSDGQWERTSAWLYGAGLSSLFIISTLFHTVSWKKSHLRSVEQCFHMCDRMVIYFFIAASYAPWLNLRELGPWACHMRWLIWVMASFGTTYVFFFHERYKLMELICYTVMGVFPALVILSMPEQAGLFELLVGGACYCLGMVFFKSDGIVPFAHAIWHLFVAMGASVHYYAIWKYLYAPPANQQQQQRQQVRLLIRNSPKLANHQRPPYLQRDRRRSNESQVLRSSGYPPVKSSVRDHGAATMFYGSSSGASMSLPSKSRLKRQSRTFTQVLYRTLSYRDRVPTEVGTNTRDRDRRSNDDIPERPPDDPAELSTQSSAPGVLKIFGDEICAGANYKSVLATPRSSAQELVKEALERYSLNKDAAHCYVLCDVIGRLEVGGGVGEVSWRTECLRALGDNEKPLLLQELWKPREGHARRFELRRRAEVEELNAKDKDTITAALGRAPHFLAALMGRSGLGKLRSSPLRSGRVPQSGSKDINAQARKVQRNRAKGTLTLPRSGTSSLCRSLSETSLNQLGMGDEPKRYYSTLPGPLRSREVSAGRRKEESSHGGGGVRHSLYQSSHLLLLQGYNRQDCLVYLLNREQHTVGQETPSARPNICLFSPDIMPLHCRLRKVPASRRQGNSTKGEEHGERFSVAVEPVLNATVLVNFSRCERSTNLRHGDLLSFGAHYIFLYKDPTGAKPLPAQTLARLRSLGQLYEVGAGSDEGEGQVCKMCGSALKDRAGQVSTVPAVRRTFKPHLVKPRSISTAVGLAVATPLSVGGTGPEGGGARAVAQKRRLQLDFEQGHEDQLLNRIVSLIEPGGDDHKLTTAYLLCLCIQHSASSFPPGSFGKLLLKIARRIQTISWEKTKELAQKQAQHQDPASLSLLSISDLLPDLQTIFFWMSNSIEILYFIQQRTPAYTHNIENMQGSKESLLSATISANEEAMSILEEVIMYTFQQCVYYITKALYVVLPGLLDCNPFPVDGSEPCWKGGVGFPEPVRRVLQVFQSSQELLQGYHVHPEIQAQMFAYLFFFSNVSLFNQLMDKGPSRGWFQRSKVLQIQACLRMLMEWASRSKLGHLADKFFTKLNSAVSVLATAPQQLTQMSWRALSSEHPNLKAVQLHRILSQYQQTAELGPVPLWQPSTEDEPYIYRTVDLLESFENHPPIVLPSSGFRVDLDSDCVEDSIYRQLLYIRHYLWGLRTKTHTHNSAPTGHTQSNGTNTNDWAPDMQREPVHSSPRSGAQGDDRGVEAAEDHRVSHHTHSLRRNGTMHQPKAPNQELSCLLTPPHTPLYPEGGAPAQATNKPHSLQPNGCPPRSDCKTANGLIPNGLEDFPFPVSSCGASPLPDDLCVVFVVELDKGPYGLGMGLIDGLHTPLNAPGIYIRTLIPDGPAASDGRLRIGDRILAVNGTSLIGADYQSAVDLIRLGGGRLRFLVAKSDPEVSEKISASSC</sequence>
<evidence type="ECO:0000256" key="9">
    <source>
        <dbReference type="ARBA" id="ARBA00061397"/>
    </source>
</evidence>
<feature type="region of interest" description="Disordered" evidence="12">
    <location>
        <begin position="507"/>
        <end position="534"/>
    </location>
</feature>
<dbReference type="SUPFAM" id="SSF54236">
    <property type="entry name" value="Ubiquitin-like"/>
    <property type="match status" value="1"/>
</dbReference>
<dbReference type="GO" id="GO:0005874">
    <property type="term" value="C:microtubule"/>
    <property type="evidence" value="ECO:0007669"/>
    <property type="project" value="TreeGrafter"/>
</dbReference>
<feature type="transmembrane region" description="Helical" evidence="13">
    <location>
        <begin position="174"/>
        <end position="191"/>
    </location>
</feature>
<feature type="domain" description="PDZ" evidence="14">
    <location>
        <begin position="1384"/>
        <end position="1469"/>
    </location>
</feature>
<dbReference type="GO" id="GO:0140911">
    <property type="term" value="F:pore-forming activity"/>
    <property type="evidence" value="ECO:0007669"/>
    <property type="project" value="InterPro"/>
</dbReference>
<dbReference type="CDD" id="cd17116">
    <property type="entry name" value="RA_Radil_like"/>
    <property type="match status" value="1"/>
</dbReference>
<dbReference type="Pfam" id="PF01843">
    <property type="entry name" value="DIL"/>
    <property type="match status" value="1"/>
</dbReference>
<dbReference type="GO" id="GO:0012505">
    <property type="term" value="C:endomembrane system"/>
    <property type="evidence" value="ECO:0007669"/>
    <property type="project" value="UniProtKB-SubCell"/>
</dbReference>
<dbReference type="InterPro" id="IPR029071">
    <property type="entry name" value="Ubiquitin-like_domsf"/>
</dbReference>
<comment type="similarity">
    <text evidence="9">Belongs to the RADIL family.</text>
</comment>
<feature type="compositionally biased region" description="Polar residues" evidence="12">
    <location>
        <begin position="1237"/>
        <end position="1254"/>
    </location>
</feature>
<dbReference type="InterPro" id="IPR037983">
    <property type="entry name" value="CBD_Rasip1/Radil"/>
</dbReference>
<dbReference type="GO" id="GO:0034446">
    <property type="term" value="P:substrate adhesion-dependent cell spreading"/>
    <property type="evidence" value="ECO:0007669"/>
    <property type="project" value="TreeGrafter"/>
</dbReference>
<comment type="similarity">
    <text evidence="2">Belongs to the ADIPOR family.</text>
</comment>
<comment type="subcellular location">
    <subcellularLocation>
        <location evidence="1">Endomembrane system</location>
        <topology evidence="1">Multi-pass membrane protein</topology>
    </subcellularLocation>
</comment>
<dbReference type="GO" id="GO:0051020">
    <property type="term" value="F:GTPase binding"/>
    <property type="evidence" value="ECO:0007669"/>
    <property type="project" value="TreeGrafter"/>
</dbReference>
<dbReference type="NCBIfam" id="TIGR01065">
    <property type="entry name" value="hlyIII"/>
    <property type="match status" value="1"/>
</dbReference>
<dbReference type="InterPro" id="IPR002710">
    <property type="entry name" value="Dilute_dom"/>
</dbReference>